<reference evidence="1 2" key="1">
    <citation type="submission" date="2023-02" db="EMBL/GenBank/DDBJ databases">
        <authorList>
            <person name="Maleckis M."/>
        </authorList>
    </citation>
    <scope>NUCLEOTIDE SEQUENCE [LARGE SCALE GENOMIC DNA]</scope>
    <source>
        <strain evidence="1 2">P8-A2</strain>
        <plasmid evidence="1">unnamed1</plasmid>
    </source>
</reference>
<evidence type="ECO:0000313" key="1">
    <source>
        <dbReference type="EMBL" id="MDU9001269.1"/>
    </source>
</evidence>
<accession>A0ABU3V522</accession>
<dbReference type="InterPro" id="IPR053737">
    <property type="entry name" value="Type_II_TA_Toxin"/>
</dbReference>
<dbReference type="RefSeq" id="WP_266944099.1">
    <property type="nucleotide sequence ID" value="NZ_JAPEMK010000002.1"/>
</dbReference>
<comment type="caution">
    <text evidence="1">The sequence shown here is derived from an EMBL/GenBank/DDBJ whole genome shotgun (WGS) entry which is preliminary data.</text>
</comment>
<geneLocation type="plasmid" evidence="1">
    <name>unnamed1</name>
</geneLocation>
<dbReference type="Gene3D" id="1.20.120.1870">
    <property type="entry name" value="Fic/DOC protein, Fido domain"/>
    <property type="match status" value="1"/>
</dbReference>
<proteinExistence type="predicted"/>
<sequence>MSPNVRVDVGWVLQIQASISPLNVPIADWGALGFMADRHKFERERGSLYYEEVSSRAATFLHASLLLRPFTDYNLVIGWGCTHQYMHLSGQPVQAKDEELFELAQAVRAQEVDLRAVAQRLEAWRTA</sequence>
<keyword evidence="2" id="KW-1185">Reference proteome</keyword>
<name>A0ABU3V522_9ACTN</name>
<protein>
    <submittedName>
        <fullName evidence="1">Uncharacterized protein</fullName>
    </submittedName>
</protein>
<dbReference type="EMBL" id="JARAKF010000003">
    <property type="protein sequence ID" value="MDU9001269.1"/>
    <property type="molecule type" value="Genomic_DNA"/>
</dbReference>
<gene>
    <name evidence="1" type="ORF">PU648_55295</name>
</gene>
<dbReference type="Proteomes" id="UP001257627">
    <property type="component" value="Unassembled WGS sequence"/>
</dbReference>
<evidence type="ECO:0000313" key="2">
    <source>
        <dbReference type="Proteomes" id="UP001257627"/>
    </source>
</evidence>
<keyword evidence="1" id="KW-0614">Plasmid</keyword>
<organism evidence="1 2">
    <name type="scientific">Streptomyces mirabilis</name>
    <dbReference type="NCBI Taxonomy" id="68239"/>
    <lineage>
        <taxon>Bacteria</taxon>
        <taxon>Bacillati</taxon>
        <taxon>Actinomycetota</taxon>
        <taxon>Actinomycetes</taxon>
        <taxon>Kitasatosporales</taxon>
        <taxon>Streptomycetaceae</taxon>
        <taxon>Streptomyces</taxon>
    </lineage>
</organism>